<dbReference type="EMBL" id="MJUW02000074">
    <property type="protein sequence ID" value="OQD45798.1"/>
    <property type="molecule type" value="Genomic_DNA"/>
</dbReference>
<dbReference type="InterPro" id="IPR012340">
    <property type="entry name" value="NA-bd_OB-fold"/>
</dbReference>
<dbReference type="PANTHER" id="PTHR33991:SF1">
    <property type="entry name" value="DNA REPAIR PROTEIN RECO"/>
    <property type="match status" value="1"/>
</dbReference>
<dbReference type="InterPro" id="IPR003717">
    <property type="entry name" value="RecO"/>
</dbReference>
<dbReference type="InterPro" id="IPR022572">
    <property type="entry name" value="DNA_rep/recomb_RecO_N"/>
</dbReference>
<name>A0A1V6M080_9BACT</name>
<dbReference type="GO" id="GO:0006302">
    <property type="term" value="P:double-strand break repair"/>
    <property type="evidence" value="ECO:0007669"/>
    <property type="project" value="TreeGrafter"/>
</dbReference>
<evidence type="ECO:0000256" key="7">
    <source>
        <dbReference type="HAMAP-Rule" id="MF_00201"/>
    </source>
</evidence>
<dbReference type="PANTHER" id="PTHR33991">
    <property type="entry name" value="DNA REPAIR PROTEIN RECO"/>
    <property type="match status" value="1"/>
</dbReference>
<dbReference type="GO" id="GO:0043590">
    <property type="term" value="C:bacterial nucleoid"/>
    <property type="evidence" value="ECO:0007669"/>
    <property type="project" value="TreeGrafter"/>
</dbReference>
<dbReference type="RefSeq" id="WP_070067042.1">
    <property type="nucleotide sequence ID" value="NZ_MJUW02000074.1"/>
</dbReference>
<dbReference type="Proteomes" id="UP000242219">
    <property type="component" value="Unassembled WGS sequence"/>
</dbReference>
<comment type="caution">
    <text evidence="9">The sequence shown here is derived from an EMBL/GenBank/DDBJ whole genome shotgun (WGS) entry which is preliminary data.</text>
</comment>
<feature type="domain" description="DNA replication/recombination mediator RecO N-terminal" evidence="8">
    <location>
        <begin position="1"/>
        <end position="78"/>
    </location>
</feature>
<dbReference type="AlphaFoldDB" id="A0A1V6M080"/>
<accession>A0A1V6M080</accession>
<evidence type="ECO:0000256" key="6">
    <source>
        <dbReference type="ARBA" id="ARBA00033409"/>
    </source>
</evidence>
<dbReference type="GO" id="GO:0006310">
    <property type="term" value="P:DNA recombination"/>
    <property type="evidence" value="ECO:0007669"/>
    <property type="project" value="UniProtKB-UniRule"/>
</dbReference>
<keyword evidence="10" id="KW-1185">Reference proteome</keyword>
<dbReference type="Pfam" id="PF02565">
    <property type="entry name" value="RecO_C"/>
    <property type="match status" value="1"/>
</dbReference>
<keyword evidence="5 7" id="KW-0234">DNA repair</keyword>
<evidence type="ECO:0000259" key="8">
    <source>
        <dbReference type="Pfam" id="PF11967"/>
    </source>
</evidence>
<evidence type="ECO:0000256" key="3">
    <source>
        <dbReference type="ARBA" id="ARBA00022763"/>
    </source>
</evidence>
<dbReference type="InterPro" id="IPR042242">
    <property type="entry name" value="RecO_C"/>
</dbReference>
<dbReference type="Gene3D" id="2.40.50.140">
    <property type="entry name" value="Nucleic acid-binding proteins"/>
    <property type="match status" value="1"/>
</dbReference>
<evidence type="ECO:0000256" key="5">
    <source>
        <dbReference type="ARBA" id="ARBA00023204"/>
    </source>
</evidence>
<evidence type="ECO:0000256" key="1">
    <source>
        <dbReference type="ARBA" id="ARBA00007452"/>
    </source>
</evidence>
<evidence type="ECO:0000313" key="10">
    <source>
        <dbReference type="Proteomes" id="UP000242219"/>
    </source>
</evidence>
<keyword evidence="4 7" id="KW-0233">DNA recombination</keyword>
<evidence type="ECO:0000256" key="4">
    <source>
        <dbReference type="ARBA" id="ARBA00023172"/>
    </source>
</evidence>
<organism evidence="9 10">
    <name type="scientific">Candidatus Brocadia sapporoensis</name>
    <dbReference type="NCBI Taxonomy" id="392547"/>
    <lineage>
        <taxon>Bacteria</taxon>
        <taxon>Pseudomonadati</taxon>
        <taxon>Planctomycetota</taxon>
        <taxon>Candidatus Brocadiia</taxon>
        <taxon>Candidatus Brocadiales</taxon>
        <taxon>Candidatus Brocadiaceae</taxon>
        <taxon>Candidatus Brocadia</taxon>
    </lineage>
</organism>
<gene>
    <name evidence="7" type="primary">recO</name>
    <name evidence="9" type="ORF">BIY37_06660</name>
</gene>
<dbReference type="SUPFAM" id="SSF57863">
    <property type="entry name" value="ArfGap/RecO-like zinc finger"/>
    <property type="match status" value="1"/>
</dbReference>
<evidence type="ECO:0000313" key="9">
    <source>
        <dbReference type="EMBL" id="OQD45798.1"/>
    </source>
</evidence>
<comment type="function">
    <text evidence="7">Involved in DNA repair and RecF pathway recombination.</text>
</comment>
<keyword evidence="3 7" id="KW-0227">DNA damage</keyword>
<sequence length="249" mass="28829">MPVFKTAAIALGRTDYSDSSQIITFYTRDYGKVRVLAKGFKRSSGRHSSKAIDFLSHYQIFFIKKEHTSLHTLTEAVLQNHYPPLRNDLDKYYRASCVAELINEFTMENDPSEELFDITTETLFGISMDQDATVRSLVFEIKLLKILGYLPEWKCCVQCKNRIRQTTMVRFSVKEGGALCKECQMKFPHGMLVTPGAVLIAGKLAENNFQRLDRIRLHLSIYVEIEKMLRYYIASLLNKELNSWKYIKV</sequence>
<proteinExistence type="inferred from homology"/>
<comment type="similarity">
    <text evidence="1 7">Belongs to the RecO family.</text>
</comment>
<dbReference type="Pfam" id="PF11967">
    <property type="entry name" value="RecO_N"/>
    <property type="match status" value="1"/>
</dbReference>
<evidence type="ECO:0000256" key="2">
    <source>
        <dbReference type="ARBA" id="ARBA00021310"/>
    </source>
</evidence>
<dbReference type="HAMAP" id="MF_00201">
    <property type="entry name" value="RecO"/>
    <property type="match status" value="1"/>
</dbReference>
<dbReference type="Gene3D" id="1.20.1440.120">
    <property type="entry name" value="Recombination protein O, C-terminal domain"/>
    <property type="match status" value="1"/>
</dbReference>
<dbReference type="SUPFAM" id="SSF50249">
    <property type="entry name" value="Nucleic acid-binding proteins"/>
    <property type="match status" value="1"/>
</dbReference>
<reference evidence="9 10" key="1">
    <citation type="journal article" date="2016" name="Genome Announc.">
        <title>Draft Genome Sequence of the Anaerobic Ammonium-Oxidizing Bacterium 'Candidatus Brocadia sp. 40'.</title>
        <authorList>
            <person name="Ali M."/>
            <person name="Haroon M.F."/>
            <person name="Narita Y."/>
            <person name="Zhang L."/>
            <person name="Rangel Shaw D."/>
            <person name="Okabe S."/>
            <person name="Saikaly P.E."/>
        </authorList>
    </citation>
    <scope>NUCLEOTIDE SEQUENCE [LARGE SCALE GENOMIC DNA]</scope>
    <source>
        <strain evidence="9 10">40</strain>
    </source>
</reference>
<protein>
    <recommendedName>
        <fullName evidence="2 7">DNA repair protein RecO</fullName>
    </recommendedName>
    <alternativeName>
        <fullName evidence="6 7">Recombination protein O</fullName>
    </alternativeName>
</protein>
<dbReference type="NCBIfam" id="TIGR00613">
    <property type="entry name" value="reco"/>
    <property type="match status" value="1"/>
</dbReference>
<dbReference type="InterPro" id="IPR037278">
    <property type="entry name" value="ARFGAP/RecO"/>
</dbReference>